<evidence type="ECO:0000313" key="1">
    <source>
        <dbReference type="EMBL" id="KAF2857060.1"/>
    </source>
</evidence>
<accession>A0A6A7BNN0</accession>
<proteinExistence type="predicted"/>
<gene>
    <name evidence="1" type="ORF">K470DRAFT_20245</name>
</gene>
<evidence type="ECO:0000313" key="2">
    <source>
        <dbReference type="Proteomes" id="UP000799421"/>
    </source>
</evidence>
<reference evidence="1" key="1">
    <citation type="journal article" date="2020" name="Stud. Mycol.">
        <title>101 Dothideomycetes genomes: a test case for predicting lifestyles and emergence of pathogens.</title>
        <authorList>
            <person name="Haridas S."/>
            <person name="Albert R."/>
            <person name="Binder M."/>
            <person name="Bloem J."/>
            <person name="Labutti K."/>
            <person name="Salamov A."/>
            <person name="Andreopoulos B."/>
            <person name="Baker S."/>
            <person name="Barry K."/>
            <person name="Bills G."/>
            <person name="Bluhm B."/>
            <person name="Cannon C."/>
            <person name="Castanera R."/>
            <person name="Culley D."/>
            <person name="Daum C."/>
            <person name="Ezra D."/>
            <person name="Gonzalez J."/>
            <person name="Henrissat B."/>
            <person name="Kuo A."/>
            <person name="Liang C."/>
            <person name="Lipzen A."/>
            <person name="Lutzoni F."/>
            <person name="Magnuson J."/>
            <person name="Mondo S."/>
            <person name="Nolan M."/>
            <person name="Ohm R."/>
            <person name="Pangilinan J."/>
            <person name="Park H.-J."/>
            <person name="Ramirez L."/>
            <person name="Alfaro M."/>
            <person name="Sun H."/>
            <person name="Tritt A."/>
            <person name="Yoshinaga Y."/>
            <person name="Zwiers L.-H."/>
            <person name="Turgeon B."/>
            <person name="Goodwin S."/>
            <person name="Spatafora J."/>
            <person name="Crous P."/>
            <person name="Grigoriev I."/>
        </authorList>
    </citation>
    <scope>NUCLEOTIDE SEQUENCE</scope>
    <source>
        <strain evidence="1">CBS 480.64</strain>
    </source>
</reference>
<dbReference type="Proteomes" id="UP000799421">
    <property type="component" value="Unassembled WGS sequence"/>
</dbReference>
<protein>
    <submittedName>
        <fullName evidence="1">Uncharacterized protein</fullName>
    </submittedName>
</protein>
<name>A0A6A7BNN0_9PEZI</name>
<sequence>MLQRIFLSNDESSWPRCSYIERTSPLFGALWIPQRDSHRHALSPLRPTLLPQKNSARLVITQRVEVSGHVVRNTTCTAPVMIRFVTFSASNAMILPSTRELIMYLAGVHAKPPIQFNDPSLQGTVLGTLDLFYTIVPKVDCNLHDVEGFFCNQIPSIEQEGSGNLDGEALHSLKQP</sequence>
<dbReference type="EMBL" id="MU006075">
    <property type="protein sequence ID" value="KAF2857060.1"/>
    <property type="molecule type" value="Genomic_DNA"/>
</dbReference>
<dbReference type="AlphaFoldDB" id="A0A6A7BNN0"/>
<organism evidence="1 2">
    <name type="scientific">Piedraia hortae CBS 480.64</name>
    <dbReference type="NCBI Taxonomy" id="1314780"/>
    <lineage>
        <taxon>Eukaryota</taxon>
        <taxon>Fungi</taxon>
        <taxon>Dikarya</taxon>
        <taxon>Ascomycota</taxon>
        <taxon>Pezizomycotina</taxon>
        <taxon>Dothideomycetes</taxon>
        <taxon>Dothideomycetidae</taxon>
        <taxon>Capnodiales</taxon>
        <taxon>Piedraiaceae</taxon>
        <taxon>Piedraia</taxon>
    </lineage>
</organism>
<keyword evidence="2" id="KW-1185">Reference proteome</keyword>